<dbReference type="AlphaFoldDB" id="A0A1I5AP58"/>
<feature type="compositionally biased region" description="Polar residues" evidence="1">
    <location>
        <begin position="1"/>
        <end position="11"/>
    </location>
</feature>
<sequence length="47" mass="5546">MSNNKSDQQYQNEKHPARDRPKEHGEVPRGRDSSQDYKKDPYKKSGK</sequence>
<dbReference type="Proteomes" id="UP000242222">
    <property type="component" value="Unassembled WGS sequence"/>
</dbReference>
<name>A0A1I5AP58_9GAMM</name>
<dbReference type="RefSeq" id="WP_177203351.1">
    <property type="nucleotide sequence ID" value="NZ_FOVC01000012.1"/>
</dbReference>
<feature type="region of interest" description="Disordered" evidence="1">
    <location>
        <begin position="1"/>
        <end position="47"/>
    </location>
</feature>
<organism evidence="2 3">
    <name type="scientific">Izhakiella capsodis</name>
    <dbReference type="NCBI Taxonomy" id="1367852"/>
    <lineage>
        <taxon>Bacteria</taxon>
        <taxon>Pseudomonadati</taxon>
        <taxon>Pseudomonadota</taxon>
        <taxon>Gammaproteobacteria</taxon>
        <taxon>Enterobacterales</taxon>
        <taxon>Erwiniaceae</taxon>
        <taxon>Izhakiella</taxon>
    </lineage>
</organism>
<gene>
    <name evidence="2" type="ORF">SAMN05216516_11299</name>
</gene>
<evidence type="ECO:0000313" key="2">
    <source>
        <dbReference type="EMBL" id="SFN64150.1"/>
    </source>
</evidence>
<evidence type="ECO:0000313" key="3">
    <source>
        <dbReference type="Proteomes" id="UP000242222"/>
    </source>
</evidence>
<evidence type="ECO:0000256" key="1">
    <source>
        <dbReference type="SAM" id="MobiDB-lite"/>
    </source>
</evidence>
<keyword evidence="3" id="KW-1185">Reference proteome</keyword>
<reference evidence="3" key="1">
    <citation type="submission" date="2016-10" db="EMBL/GenBank/DDBJ databases">
        <authorList>
            <person name="Varghese N."/>
            <person name="Submissions S."/>
        </authorList>
    </citation>
    <scope>NUCLEOTIDE SEQUENCE [LARGE SCALE GENOMIC DNA]</scope>
    <source>
        <strain evidence="3">N6PO6</strain>
    </source>
</reference>
<protein>
    <submittedName>
        <fullName evidence="2">Uncharacterized protein</fullName>
    </submittedName>
</protein>
<feature type="compositionally biased region" description="Basic and acidic residues" evidence="1">
    <location>
        <begin position="12"/>
        <end position="47"/>
    </location>
</feature>
<proteinExistence type="predicted"/>
<dbReference type="EMBL" id="FOVC01000012">
    <property type="protein sequence ID" value="SFN64150.1"/>
    <property type="molecule type" value="Genomic_DNA"/>
</dbReference>
<accession>A0A1I5AP58</accession>